<sequence>MSEQNNNNSNTSNNGPQASSSTPERRPMSLQEQAVHFADRVRTHLQDYPHKIRVDPAVPPGFMEGAVVGMTSYLALWPGKRRAVRLFAGGSPKMVGALLTAGQVVVGVQLALYTAVMQGSYTWLSTLKEYASVVEPSTGKVDGDDDKNSKNFINLHKSIMANSLCQDPILESLKQQQLPNTISSKEDTDTDRHSPTVMDWIQGPGKVVTDELMQVVAACANRQRRDAAKKDAGGKS</sequence>
<dbReference type="EMBL" id="CAICTM010000375">
    <property type="protein sequence ID" value="CAB9509132.1"/>
    <property type="molecule type" value="Genomic_DNA"/>
</dbReference>
<comment type="caution">
    <text evidence="2">The sequence shown here is derived from an EMBL/GenBank/DDBJ whole genome shotgun (WGS) entry which is preliminary data.</text>
</comment>
<name>A0A9N8DUA1_9STRA</name>
<dbReference type="AlphaFoldDB" id="A0A9N8DUA1"/>
<keyword evidence="3" id="KW-1185">Reference proteome</keyword>
<evidence type="ECO:0000313" key="3">
    <source>
        <dbReference type="Proteomes" id="UP001153069"/>
    </source>
</evidence>
<reference evidence="2" key="1">
    <citation type="submission" date="2020-06" db="EMBL/GenBank/DDBJ databases">
        <authorList>
            <consortium name="Plant Systems Biology data submission"/>
        </authorList>
    </citation>
    <scope>NUCLEOTIDE SEQUENCE</scope>
    <source>
        <strain evidence="2">D6</strain>
    </source>
</reference>
<organism evidence="2 3">
    <name type="scientific">Seminavis robusta</name>
    <dbReference type="NCBI Taxonomy" id="568900"/>
    <lineage>
        <taxon>Eukaryota</taxon>
        <taxon>Sar</taxon>
        <taxon>Stramenopiles</taxon>
        <taxon>Ochrophyta</taxon>
        <taxon>Bacillariophyta</taxon>
        <taxon>Bacillariophyceae</taxon>
        <taxon>Bacillariophycidae</taxon>
        <taxon>Naviculales</taxon>
        <taxon>Naviculaceae</taxon>
        <taxon>Seminavis</taxon>
    </lineage>
</organism>
<feature type="compositionally biased region" description="Low complexity" evidence="1">
    <location>
        <begin position="1"/>
        <end position="14"/>
    </location>
</feature>
<evidence type="ECO:0000256" key="1">
    <source>
        <dbReference type="SAM" id="MobiDB-lite"/>
    </source>
</evidence>
<evidence type="ECO:0000313" key="2">
    <source>
        <dbReference type="EMBL" id="CAB9509132.1"/>
    </source>
</evidence>
<proteinExistence type="predicted"/>
<gene>
    <name evidence="2" type="ORF">SEMRO_376_G129750.1</name>
</gene>
<feature type="region of interest" description="Disordered" evidence="1">
    <location>
        <begin position="1"/>
        <end position="30"/>
    </location>
</feature>
<dbReference type="Proteomes" id="UP001153069">
    <property type="component" value="Unassembled WGS sequence"/>
</dbReference>
<protein>
    <submittedName>
        <fullName evidence="2">Uncharacterized protein</fullName>
    </submittedName>
</protein>
<accession>A0A9N8DUA1</accession>